<sequence>MTQISRLPGFADPMSVNRIGRHVHFAVVAPPKNSVRRHEWDEGISTILSSTCRLAGSNQSVPVDLARTEVRVVADLDSVDLRTRMGLLVNPERLADRLTSLDSLILVDLVVVCAPPMMCWGLKKMYSVYTFSVKVLRWEGSLRSRNHGWNSSYDIGPEFDEWGQIPLAQFLCFTL</sequence>
<dbReference type="AlphaFoldDB" id="A0A8H5FPW9"/>
<evidence type="ECO:0000313" key="1">
    <source>
        <dbReference type="EMBL" id="KAF5345250.1"/>
    </source>
</evidence>
<evidence type="ECO:0000313" key="2">
    <source>
        <dbReference type="Proteomes" id="UP000559027"/>
    </source>
</evidence>
<name>A0A8H5FPW9_9AGAR</name>
<proteinExistence type="predicted"/>
<dbReference type="EMBL" id="JAACJO010000047">
    <property type="protein sequence ID" value="KAF5345250.1"/>
    <property type="molecule type" value="Genomic_DNA"/>
</dbReference>
<comment type="caution">
    <text evidence="1">The sequence shown here is derived from an EMBL/GenBank/DDBJ whole genome shotgun (WGS) entry which is preliminary data.</text>
</comment>
<reference evidence="1 2" key="1">
    <citation type="journal article" date="2020" name="ISME J.">
        <title>Uncovering the hidden diversity of litter-decomposition mechanisms in mushroom-forming fungi.</title>
        <authorList>
            <person name="Floudas D."/>
            <person name="Bentzer J."/>
            <person name="Ahren D."/>
            <person name="Johansson T."/>
            <person name="Persson P."/>
            <person name="Tunlid A."/>
        </authorList>
    </citation>
    <scope>NUCLEOTIDE SEQUENCE [LARGE SCALE GENOMIC DNA]</scope>
    <source>
        <strain evidence="1 2">CBS 146.42</strain>
    </source>
</reference>
<keyword evidence="2" id="KW-1185">Reference proteome</keyword>
<organism evidence="1 2">
    <name type="scientific">Leucocoprinus leucothites</name>
    <dbReference type="NCBI Taxonomy" id="201217"/>
    <lineage>
        <taxon>Eukaryota</taxon>
        <taxon>Fungi</taxon>
        <taxon>Dikarya</taxon>
        <taxon>Basidiomycota</taxon>
        <taxon>Agaricomycotina</taxon>
        <taxon>Agaricomycetes</taxon>
        <taxon>Agaricomycetidae</taxon>
        <taxon>Agaricales</taxon>
        <taxon>Agaricineae</taxon>
        <taxon>Agaricaceae</taxon>
        <taxon>Leucocoprinus</taxon>
    </lineage>
</organism>
<accession>A0A8H5FPW9</accession>
<gene>
    <name evidence="1" type="ORF">D9756_011415</name>
</gene>
<protein>
    <submittedName>
        <fullName evidence="1">Uncharacterized protein</fullName>
    </submittedName>
</protein>
<dbReference type="Proteomes" id="UP000559027">
    <property type="component" value="Unassembled WGS sequence"/>
</dbReference>